<dbReference type="PANTHER" id="PTHR37264">
    <property type="entry name" value="RIBOSOMAL PROTEIN L31"/>
    <property type="match status" value="1"/>
</dbReference>
<evidence type="ECO:0000256" key="4">
    <source>
        <dbReference type="SAM" id="Phobius"/>
    </source>
</evidence>
<evidence type="ECO:0000256" key="3">
    <source>
        <dbReference type="SAM" id="MobiDB-lite"/>
    </source>
</evidence>
<keyword evidence="4" id="KW-0812">Transmembrane</keyword>
<evidence type="ECO:0000313" key="5">
    <source>
        <dbReference type="EMBL" id="KAH7546775.1"/>
    </source>
</evidence>
<evidence type="ECO:0000256" key="1">
    <source>
        <dbReference type="ARBA" id="ARBA00006010"/>
    </source>
</evidence>
<dbReference type="Proteomes" id="UP000813462">
    <property type="component" value="Unassembled WGS sequence"/>
</dbReference>
<name>A0A978W491_ZIZJJ</name>
<feature type="compositionally biased region" description="Pro residues" evidence="3">
    <location>
        <begin position="217"/>
        <end position="243"/>
    </location>
</feature>
<comment type="caution">
    <text evidence="5">The sequence shown here is derived from an EMBL/GenBank/DDBJ whole genome shotgun (WGS) entry which is preliminary data.</text>
</comment>
<keyword evidence="4" id="KW-0472">Membrane</keyword>
<dbReference type="AlphaFoldDB" id="A0A978W491"/>
<proteinExistence type="inferred from homology"/>
<comment type="similarity">
    <text evidence="1">Belongs to the STIG1 family.</text>
</comment>
<feature type="region of interest" description="Disordered" evidence="3">
    <location>
        <begin position="217"/>
        <end position="249"/>
    </location>
</feature>
<dbReference type="EMBL" id="JAEACU010000001">
    <property type="protein sequence ID" value="KAH7546775.1"/>
    <property type="molecule type" value="Genomic_DNA"/>
</dbReference>
<evidence type="ECO:0008006" key="7">
    <source>
        <dbReference type="Google" id="ProtNLM"/>
    </source>
</evidence>
<organism evidence="5 6">
    <name type="scientific">Ziziphus jujuba var. spinosa</name>
    <dbReference type="NCBI Taxonomy" id="714518"/>
    <lineage>
        <taxon>Eukaryota</taxon>
        <taxon>Viridiplantae</taxon>
        <taxon>Streptophyta</taxon>
        <taxon>Embryophyta</taxon>
        <taxon>Tracheophyta</taxon>
        <taxon>Spermatophyta</taxon>
        <taxon>Magnoliopsida</taxon>
        <taxon>eudicotyledons</taxon>
        <taxon>Gunneridae</taxon>
        <taxon>Pentapetalae</taxon>
        <taxon>rosids</taxon>
        <taxon>fabids</taxon>
        <taxon>Rosales</taxon>
        <taxon>Rhamnaceae</taxon>
        <taxon>Paliureae</taxon>
        <taxon>Ziziphus</taxon>
    </lineage>
</organism>
<keyword evidence="4" id="KW-1133">Transmembrane helix</keyword>
<dbReference type="InterPro" id="IPR006969">
    <property type="entry name" value="Stig-like"/>
</dbReference>
<evidence type="ECO:0000313" key="6">
    <source>
        <dbReference type="Proteomes" id="UP000813462"/>
    </source>
</evidence>
<gene>
    <name evidence="5" type="ORF">FEM48_Zijuj01G0237100</name>
</gene>
<sequence length="249" mass="28180">MRKGLHPQMQWISYVTQSGRLMHVMMTKIHNVGKVYHLKAKRQMAENVGQIAKFRQRQKLDTSMMARMLLVNVLICISLAISALLLSATTRADSTPNGLQQNATNGGSALSSPWLKKVMNDTRAHGCWKRRWICYQGERPPKRQCCINRCVDVSSDVNNCGLCGVRCPFTWQCCRGLCIDTNISPFNCGRCGHRCSRKTLCNYGMCGYAQPSPQWPFPPKPPKPPHPPKSPHHPPWGDQPPPFIDYDFD</sequence>
<evidence type="ECO:0000256" key="2">
    <source>
        <dbReference type="ARBA" id="ARBA00022729"/>
    </source>
</evidence>
<accession>A0A978W491</accession>
<dbReference type="CDD" id="cd23697">
    <property type="entry name" value="At5g55125"/>
    <property type="match status" value="1"/>
</dbReference>
<dbReference type="Pfam" id="PF04885">
    <property type="entry name" value="Stig1"/>
    <property type="match status" value="1"/>
</dbReference>
<reference evidence="5" key="1">
    <citation type="journal article" date="2021" name="Front. Plant Sci.">
        <title>Chromosome-Scale Genome Assembly for Chinese Sour Jujube and Insights Into Its Genome Evolution and Domestication Signature.</title>
        <authorList>
            <person name="Shen L.-Y."/>
            <person name="Luo H."/>
            <person name="Wang X.-L."/>
            <person name="Wang X.-M."/>
            <person name="Qiu X.-J."/>
            <person name="Liu H."/>
            <person name="Zhou S.-S."/>
            <person name="Jia K.-H."/>
            <person name="Nie S."/>
            <person name="Bao Y.-T."/>
            <person name="Zhang R.-G."/>
            <person name="Yun Q.-Z."/>
            <person name="Chai Y.-H."/>
            <person name="Lu J.-Y."/>
            <person name="Li Y."/>
            <person name="Zhao S.-W."/>
            <person name="Mao J.-F."/>
            <person name="Jia S.-G."/>
            <person name="Mao Y.-M."/>
        </authorList>
    </citation>
    <scope>NUCLEOTIDE SEQUENCE</scope>
    <source>
        <strain evidence="5">AT0</strain>
        <tissue evidence="5">Leaf</tissue>
    </source>
</reference>
<keyword evidence="2" id="KW-0732">Signal</keyword>
<protein>
    <recommendedName>
        <fullName evidence="7">Stigma-specific STIG1-like protein 1</fullName>
    </recommendedName>
</protein>
<dbReference type="PANTHER" id="PTHR37264:SF1">
    <property type="entry name" value="RIBOSOMAL PROTEIN L31"/>
    <property type="match status" value="1"/>
</dbReference>
<feature type="transmembrane region" description="Helical" evidence="4">
    <location>
        <begin position="65"/>
        <end position="86"/>
    </location>
</feature>